<gene>
    <name evidence="5" type="ORF">HLV38_02265</name>
</gene>
<sequence>MRRFGCLVMASFALGAAMLCAPQSAMAASSETFYNGIATNTQPVTADDGVSRAIYFADDAGATSNFGYTSDVDVRRMNRSIIDVDNYSTNGLYAVARFTNGSGAPVALSETVLLPTVWRGAHADGADLRAAGPVAVGSADASTAARIRLTAAAGQRVELAEPGQAVADYDAAGYRWSDLREVYVHGMLAAGDTLTVKVPLRLENPDVPGVTSGATYSQFTVTKGGKVMARFAHQRLNPVDGSALLASEGKYLGGFRNSETEYVYTQVPAKIQELLPAITKSDLFISNILYQDRHSATQDERLYTGGSYCIDLTRIRAAVRDHGFSVATGSSAREPYLGLPGWTTTVDHNVGDDLLQEYWYNTKPGAFIASNAHDGSSARTNGDGIGTLYTELRQVIRAHDLAIAAGTAWTIADNLDWMVDHTKQLSAPNADPDPQLGRVAVASDREQARVVVTDGDGRVVLDTAAAAGDRIAASEQRIAATPGVYQVRYFYYFNRNAAAGGDDYEVSAAVTLTVSADYLLSYDANGGTDAPAAQAVAGSTDPTASVGVSEAVPTREGYRFTGWNTMADGSGDSYAAGQDIRLVAAAPAVVLYAQWEASADGGSKGEGPEGGAGDPEGPKASGKERVIVAPAKSVPQTGDATTAVSVLGAVAGLMSGVCVLALRRRDKAPAGK</sequence>
<dbReference type="AlphaFoldDB" id="A0A6M8J3C2"/>
<dbReference type="RefSeq" id="WP_173163943.1">
    <property type="nucleotide sequence ID" value="NZ_CP053716.1"/>
</dbReference>
<evidence type="ECO:0000256" key="3">
    <source>
        <dbReference type="SAM" id="Phobius"/>
    </source>
</evidence>
<evidence type="ECO:0000256" key="2">
    <source>
        <dbReference type="SAM" id="MobiDB-lite"/>
    </source>
</evidence>
<keyword evidence="3" id="KW-0812">Transmembrane</keyword>
<dbReference type="InterPro" id="IPR042229">
    <property type="entry name" value="Listeria/Bacterioides_rpt_sf"/>
</dbReference>
<evidence type="ECO:0000313" key="6">
    <source>
        <dbReference type="Proteomes" id="UP000503297"/>
    </source>
</evidence>
<keyword evidence="3" id="KW-0472">Membrane</keyword>
<accession>A0A6M8J3C2</accession>
<dbReference type="KEGG" id="bwa:HLV38_02265"/>
<dbReference type="NCBIfam" id="TIGR01167">
    <property type="entry name" value="LPXTG_anchor"/>
    <property type="match status" value="1"/>
</dbReference>
<keyword evidence="6" id="KW-1185">Reference proteome</keyword>
<keyword evidence="3" id="KW-1133">Transmembrane helix</keyword>
<comment type="subcellular location">
    <subcellularLocation>
        <location evidence="1">Cell envelope</location>
    </subcellularLocation>
</comment>
<proteinExistence type="predicted"/>
<feature type="transmembrane region" description="Helical" evidence="3">
    <location>
        <begin position="642"/>
        <end position="662"/>
    </location>
</feature>
<dbReference type="Proteomes" id="UP000503297">
    <property type="component" value="Chromosome"/>
</dbReference>
<dbReference type="Pfam" id="PF09479">
    <property type="entry name" value="Flg_new"/>
    <property type="match status" value="1"/>
</dbReference>
<dbReference type="GO" id="GO:0030313">
    <property type="term" value="C:cell envelope"/>
    <property type="evidence" value="ECO:0007669"/>
    <property type="project" value="UniProtKB-SubCell"/>
</dbReference>
<evidence type="ECO:0000313" key="5">
    <source>
        <dbReference type="EMBL" id="QKF07083.1"/>
    </source>
</evidence>
<dbReference type="EMBL" id="CP053716">
    <property type="protein sequence ID" value="QKF07083.1"/>
    <property type="molecule type" value="Genomic_DNA"/>
</dbReference>
<evidence type="ECO:0000256" key="4">
    <source>
        <dbReference type="SAM" id="SignalP"/>
    </source>
</evidence>
<feature type="chain" id="PRO_5027081817" evidence="4">
    <location>
        <begin position="28"/>
        <end position="672"/>
    </location>
</feature>
<feature type="region of interest" description="Disordered" evidence="2">
    <location>
        <begin position="599"/>
        <end position="621"/>
    </location>
</feature>
<name>A0A6M8J3C2_9ACTN</name>
<evidence type="ECO:0000256" key="1">
    <source>
        <dbReference type="ARBA" id="ARBA00004196"/>
    </source>
</evidence>
<feature type="compositionally biased region" description="Gly residues" evidence="2">
    <location>
        <begin position="602"/>
        <end position="614"/>
    </location>
</feature>
<keyword evidence="4" id="KW-0732">Signal</keyword>
<reference evidence="6" key="1">
    <citation type="submission" date="2020-05" db="EMBL/GenBank/DDBJ databases">
        <title>Novel species in genus Nocardioides.</title>
        <authorList>
            <person name="Zhang G."/>
        </authorList>
    </citation>
    <scope>NUCLEOTIDE SEQUENCE [LARGE SCALE GENOMIC DNA]</scope>
    <source>
        <strain evidence="6">zg-1050</strain>
    </source>
</reference>
<protein>
    <submittedName>
        <fullName evidence="5">InlB B-repeat-containing protein</fullName>
    </submittedName>
</protein>
<dbReference type="Gene3D" id="2.60.40.4270">
    <property type="entry name" value="Listeria-Bacteroides repeat domain"/>
    <property type="match status" value="1"/>
</dbReference>
<organism evidence="5 6">
    <name type="scientific">Berryella wangjianweii</name>
    <dbReference type="NCBI Taxonomy" id="2734634"/>
    <lineage>
        <taxon>Bacteria</taxon>
        <taxon>Bacillati</taxon>
        <taxon>Actinomycetota</taxon>
        <taxon>Coriobacteriia</taxon>
        <taxon>Eggerthellales</taxon>
        <taxon>Eggerthellaceae</taxon>
        <taxon>Berryella</taxon>
    </lineage>
</organism>
<dbReference type="InterPro" id="IPR013378">
    <property type="entry name" value="InlB-like_B-rpt"/>
</dbReference>
<feature type="signal peptide" evidence="4">
    <location>
        <begin position="1"/>
        <end position="27"/>
    </location>
</feature>